<feature type="binding site" evidence="4">
    <location>
        <position position="336"/>
    </location>
    <ligand>
        <name>S-adenosyl-L-methionine</name>
        <dbReference type="ChEBI" id="CHEBI:59789"/>
    </ligand>
</feature>
<evidence type="ECO:0000256" key="3">
    <source>
        <dbReference type="ARBA" id="ARBA00022691"/>
    </source>
</evidence>
<comment type="caution">
    <text evidence="7">The sequence shown here is derived from an EMBL/GenBank/DDBJ whole genome shotgun (WGS) entry which is preliminary data.</text>
</comment>
<keyword evidence="3 4" id="KW-0949">S-adenosyl-L-methionine</keyword>
<dbReference type="InterPro" id="IPR030390">
    <property type="entry name" value="MeTrfase_TrmA_AS"/>
</dbReference>
<evidence type="ECO:0000313" key="7">
    <source>
        <dbReference type="EMBL" id="MST70924.1"/>
    </source>
</evidence>
<comment type="similarity">
    <text evidence="4">Belongs to the class I-like SAM-binding methyltransferase superfamily. RNA M5U methyltransferase family.</text>
</comment>
<feature type="binding site" evidence="4">
    <location>
        <position position="357"/>
    </location>
    <ligand>
        <name>S-adenosyl-L-methionine</name>
        <dbReference type="ChEBI" id="CHEBI:59789"/>
    </ligand>
</feature>
<dbReference type="Pfam" id="PF05958">
    <property type="entry name" value="tRNA_U5-meth_tr"/>
    <property type="match status" value="1"/>
</dbReference>
<dbReference type="Pfam" id="PF01938">
    <property type="entry name" value="TRAM"/>
    <property type="match status" value="1"/>
</dbReference>
<dbReference type="Gene3D" id="2.40.50.140">
    <property type="entry name" value="Nucleic acid-binding proteins"/>
    <property type="match status" value="1"/>
</dbReference>
<dbReference type="SUPFAM" id="SSF53335">
    <property type="entry name" value="S-adenosyl-L-methionine-dependent methyltransferases"/>
    <property type="match status" value="1"/>
</dbReference>
<dbReference type="EC" id="2.1.1.190" evidence="7"/>
<feature type="binding site" evidence="4">
    <location>
        <position position="419"/>
    </location>
    <ligand>
        <name>S-adenosyl-L-methionine</name>
        <dbReference type="ChEBI" id="CHEBI:59789"/>
    </ligand>
</feature>
<evidence type="ECO:0000256" key="1">
    <source>
        <dbReference type="ARBA" id="ARBA00022603"/>
    </source>
</evidence>
<dbReference type="Proteomes" id="UP000469424">
    <property type="component" value="Unassembled WGS sequence"/>
</dbReference>
<dbReference type="CDD" id="cd02440">
    <property type="entry name" value="AdoMet_MTases"/>
    <property type="match status" value="1"/>
</dbReference>
<proteinExistence type="inferred from homology"/>
<dbReference type="FunFam" id="2.40.50.140:FF:000097">
    <property type="entry name" value="23S rRNA (uracil(1939)-C(5))-methyltransferase RlmD"/>
    <property type="match status" value="1"/>
</dbReference>
<keyword evidence="8" id="KW-1185">Reference proteome</keyword>
<dbReference type="InterPro" id="IPR010280">
    <property type="entry name" value="U5_MeTrfase_fam"/>
</dbReference>
<evidence type="ECO:0000259" key="6">
    <source>
        <dbReference type="PROSITE" id="PS50926"/>
    </source>
</evidence>
<sequence length="490" mass="54406">MDKGTVVELTITDMTDDGKGIGHIDGLTVFVDGSIPGDTVRGKIVQDKKRYAVAELEEILTPSPNREEAVCPYFGRCGGCSLQSMKYEAQLAMKKEHVENKLTRIGGLEHPLVRDIVVAGEEPDLHYRNKATFAVYDGPAGPAVGFRERGSSRVVDIDDCMLQKEPVMAVADAIRRLIEQHKITVYKEPRRYGRGRNQKPPKQSNTAKLREVTVKACEGTGEIMVVLTVTGKQLPNAEDIVYAMDDAINEVSEDYALESVILEVKKGDIHDFAKDYIPLAGKRTINDRIQVAGRDLEFEISGSAFYQVNTNQMTRLYEKAREYAGLSGEEVVFDLYCGIGTIGLSMADQAAMIVGIEEVPGAVLDANRNAVINRIVNARYYTGRAEEILPKLLDSEDKLYADYLYKDNLRERSKVVILDPPRGGCAPSLLETVSAIQPDRIVYISCDAGTLARDIKILQQNGYVFEEATPVEMFAWTMHVETCALLRRRA</sequence>
<dbReference type="InterPro" id="IPR029063">
    <property type="entry name" value="SAM-dependent_MTases_sf"/>
</dbReference>
<dbReference type="InterPro" id="IPR012340">
    <property type="entry name" value="NA-bd_OB-fold"/>
</dbReference>
<dbReference type="Gene3D" id="3.40.50.150">
    <property type="entry name" value="Vaccinia Virus protein VP39"/>
    <property type="match status" value="1"/>
</dbReference>
<dbReference type="PROSITE" id="PS01230">
    <property type="entry name" value="TRMA_1"/>
    <property type="match status" value="1"/>
</dbReference>
<dbReference type="PROSITE" id="PS51687">
    <property type="entry name" value="SAM_MT_RNA_M5U"/>
    <property type="match status" value="1"/>
</dbReference>
<feature type="binding site" evidence="4">
    <location>
        <position position="307"/>
    </location>
    <ligand>
        <name>S-adenosyl-L-methionine</name>
        <dbReference type="ChEBI" id="CHEBI:59789"/>
    </ligand>
</feature>
<name>A0A6N7XJ02_9FIRM</name>
<dbReference type="NCBIfam" id="TIGR00479">
    <property type="entry name" value="rumA"/>
    <property type="match status" value="1"/>
</dbReference>
<evidence type="ECO:0000256" key="2">
    <source>
        <dbReference type="ARBA" id="ARBA00022679"/>
    </source>
</evidence>
<keyword evidence="2 4" id="KW-0808">Transferase</keyword>
<dbReference type="GO" id="GO:0070041">
    <property type="term" value="F:rRNA (uridine-C5-)-methyltransferase activity"/>
    <property type="evidence" value="ECO:0007669"/>
    <property type="project" value="TreeGrafter"/>
</dbReference>
<dbReference type="PROSITE" id="PS50926">
    <property type="entry name" value="TRAM"/>
    <property type="match status" value="1"/>
</dbReference>
<dbReference type="EMBL" id="VUNA01000010">
    <property type="protein sequence ID" value="MST70924.1"/>
    <property type="molecule type" value="Genomic_DNA"/>
</dbReference>
<dbReference type="SUPFAM" id="SSF50249">
    <property type="entry name" value="Nucleic acid-binding proteins"/>
    <property type="match status" value="1"/>
</dbReference>
<dbReference type="InterPro" id="IPR002792">
    <property type="entry name" value="TRAM_dom"/>
</dbReference>
<evidence type="ECO:0000256" key="4">
    <source>
        <dbReference type="PROSITE-ProRule" id="PRU01024"/>
    </source>
</evidence>
<accession>A0A6N7XJ02</accession>
<organism evidence="7 8">
    <name type="scientific">Mogibacterium kristiansenii</name>
    <dbReference type="NCBI Taxonomy" id="2606708"/>
    <lineage>
        <taxon>Bacteria</taxon>
        <taxon>Bacillati</taxon>
        <taxon>Bacillota</taxon>
        <taxon>Clostridia</taxon>
        <taxon>Peptostreptococcales</taxon>
        <taxon>Anaerovoracaceae</taxon>
        <taxon>Mogibacterium</taxon>
    </lineage>
</organism>
<keyword evidence="1 4" id="KW-0489">Methyltransferase</keyword>
<dbReference type="PANTHER" id="PTHR11061">
    <property type="entry name" value="RNA M5U METHYLTRANSFERASE"/>
    <property type="match status" value="1"/>
</dbReference>
<gene>
    <name evidence="7" type="primary">rlmD</name>
    <name evidence="7" type="ORF">FYJ65_06175</name>
</gene>
<dbReference type="Gene3D" id="2.40.50.1070">
    <property type="match status" value="1"/>
</dbReference>
<dbReference type="GO" id="GO:0070475">
    <property type="term" value="P:rRNA base methylation"/>
    <property type="evidence" value="ECO:0007669"/>
    <property type="project" value="TreeGrafter"/>
</dbReference>
<dbReference type="PANTHER" id="PTHR11061:SF30">
    <property type="entry name" value="TRNA (URACIL(54)-C(5))-METHYLTRANSFERASE"/>
    <property type="match status" value="1"/>
</dbReference>
<reference evidence="7 8" key="1">
    <citation type="submission" date="2019-08" db="EMBL/GenBank/DDBJ databases">
        <title>In-depth cultivation of the pig gut microbiome towards novel bacterial diversity and tailored functional studies.</title>
        <authorList>
            <person name="Wylensek D."/>
            <person name="Hitch T.C.A."/>
            <person name="Clavel T."/>
        </authorList>
    </citation>
    <scope>NUCLEOTIDE SEQUENCE [LARGE SCALE GENOMIC DNA]</scope>
    <source>
        <strain evidence="7 8">WCA-MUC-591-APC-4B</strain>
    </source>
</reference>
<dbReference type="AlphaFoldDB" id="A0A6N7XJ02"/>
<feature type="active site" evidence="5">
    <location>
        <position position="446"/>
    </location>
</feature>
<dbReference type="RefSeq" id="WP_154554484.1">
    <property type="nucleotide sequence ID" value="NZ_VUNA01000010.1"/>
</dbReference>
<evidence type="ECO:0000313" key="8">
    <source>
        <dbReference type="Proteomes" id="UP000469424"/>
    </source>
</evidence>
<protein>
    <submittedName>
        <fullName evidence="7">23S rRNA (Uracil(1939)-C(5))-methyltransferase RlmD</fullName>
        <ecNumber evidence="7">2.1.1.190</ecNumber>
    </submittedName>
</protein>
<feature type="active site" description="Nucleophile" evidence="4">
    <location>
        <position position="446"/>
    </location>
</feature>
<evidence type="ECO:0000256" key="5">
    <source>
        <dbReference type="PROSITE-ProRule" id="PRU10015"/>
    </source>
</evidence>
<feature type="domain" description="TRAM" evidence="6">
    <location>
        <begin position="1"/>
        <end position="58"/>
    </location>
</feature>